<dbReference type="Proteomes" id="UP001500630">
    <property type="component" value="Unassembled WGS sequence"/>
</dbReference>
<evidence type="ECO:0000313" key="3">
    <source>
        <dbReference type="Proteomes" id="UP001500630"/>
    </source>
</evidence>
<name>A0ABP6YF63_9ACTN</name>
<dbReference type="EMBL" id="BAABDQ010000019">
    <property type="protein sequence ID" value="GAA3581153.1"/>
    <property type="molecule type" value="Genomic_DNA"/>
</dbReference>
<evidence type="ECO:0000256" key="1">
    <source>
        <dbReference type="SAM" id="MobiDB-lite"/>
    </source>
</evidence>
<organism evidence="2 3">
    <name type="scientific">Nonomuraea rosea</name>
    <dbReference type="NCBI Taxonomy" id="638574"/>
    <lineage>
        <taxon>Bacteria</taxon>
        <taxon>Bacillati</taxon>
        <taxon>Actinomycetota</taxon>
        <taxon>Actinomycetes</taxon>
        <taxon>Streptosporangiales</taxon>
        <taxon>Streptosporangiaceae</taxon>
        <taxon>Nonomuraea</taxon>
    </lineage>
</organism>
<protein>
    <submittedName>
        <fullName evidence="2">Uncharacterized protein</fullName>
    </submittedName>
</protein>
<gene>
    <name evidence="2" type="ORF">GCM10022419_073310</name>
</gene>
<comment type="caution">
    <text evidence="2">The sequence shown here is derived from an EMBL/GenBank/DDBJ whole genome shotgun (WGS) entry which is preliminary data.</text>
</comment>
<reference evidence="3" key="1">
    <citation type="journal article" date="2019" name="Int. J. Syst. Evol. Microbiol.">
        <title>The Global Catalogue of Microorganisms (GCM) 10K type strain sequencing project: providing services to taxonomists for standard genome sequencing and annotation.</title>
        <authorList>
            <consortium name="The Broad Institute Genomics Platform"/>
            <consortium name="The Broad Institute Genome Sequencing Center for Infectious Disease"/>
            <person name="Wu L."/>
            <person name="Ma J."/>
        </authorList>
    </citation>
    <scope>NUCLEOTIDE SEQUENCE [LARGE SCALE GENOMIC DNA]</scope>
    <source>
        <strain evidence="3">JCM 17326</strain>
    </source>
</reference>
<accession>A0ABP6YF63</accession>
<keyword evidence="3" id="KW-1185">Reference proteome</keyword>
<proteinExistence type="predicted"/>
<feature type="compositionally biased region" description="Polar residues" evidence="1">
    <location>
        <begin position="11"/>
        <end position="26"/>
    </location>
</feature>
<feature type="region of interest" description="Disordered" evidence="1">
    <location>
        <begin position="1"/>
        <end position="69"/>
    </location>
</feature>
<evidence type="ECO:0000313" key="2">
    <source>
        <dbReference type="EMBL" id="GAA3581153.1"/>
    </source>
</evidence>
<sequence length="69" mass="7415">MDSVSEIGTAKASTRYQPNPNATLTSKYGAARQVIGSARTPRGPFGPNGTRSFNATDRMRQACPASRRE</sequence>